<evidence type="ECO:0000256" key="8">
    <source>
        <dbReference type="PROSITE-ProRule" id="PRU01360"/>
    </source>
</evidence>
<dbReference type="InterPro" id="IPR036942">
    <property type="entry name" value="Beta-barrel_TonB_sf"/>
</dbReference>
<dbReference type="RefSeq" id="WP_311504828.1">
    <property type="nucleotide sequence ID" value="NZ_JAVRHK010000023.1"/>
</dbReference>
<keyword evidence="3 8" id="KW-1134">Transmembrane beta strand</keyword>
<feature type="domain" description="TonB-dependent receptor plug" evidence="12">
    <location>
        <begin position="203"/>
        <end position="309"/>
    </location>
</feature>
<dbReference type="InterPro" id="IPR012910">
    <property type="entry name" value="Plug_dom"/>
</dbReference>
<evidence type="ECO:0000259" key="12">
    <source>
        <dbReference type="Pfam" id="PF07715"/>
    </source>
</evidence>
<evidence type="ECO:0000256" key="10">
    <source>
        <dbReference type="SAM" id="SignalP"/>
    </source>
</evidence>
<dbReference type="EMBL" id="JAVRHK010000023">
    <property type="protein sequence ID" value="MDT0678493.1"/>
    <property type="molecule type" value="Genomic_DNA"/>
</dbReference>
<keyword evidence="5 9" id="KW-0798">TonB box</keyword>
<feature type="signal peptide" evidence="10">
    <location>
        <begin position="1"/>
        <end position="23"/>
    </location>
</feature>
<evidence type="ECO:0000256" key="2">
    <source>
        <dbReference type="ARBA" id="ARBA00022448"/>
    </source>
</evidence>
<dbReference type="Pfam" id="PF00593">
    <property type="entry name" value="TonB_dep_Rec_b-barrel"/>
    <property type="match status" value="1"/>
</dbReference>
<protein>
    <submittedName>
        <fullName evidence="13">SusC/RagA family TonB-linked outer membrane protein</fullName>
    </submittedName>
</protein>
<dbReference type="InterPro" id="IPR008969">
    <property type="entry name" value="CarboxyPept-like_regulatory"/>
</dbReference>
<feature type="domain" description="TonB-dependent receptor-like beta-barrel" evidence="11">
    <location>
        <begin position="481"/>
        <end position="1013"/>
    </location>
</feature>
<evidence type="ECO:0000256" key="1">
    <source>
        <dbReference type="ARBA" id="ARBA00004571"/>
    </source>
</evidence>
<evidence type="ECO:0000313" key="14">
    <source>
        <dbReference type="Proteomes" id="UP001262582"/>
    </source>
</evidence>
<evidence type="ECO:0000256" key="3">
    <source>
        <dbReference type="ARBA" id="ARBA00022452"/>
    </source>
</evidence>
<dbReference type="Pfam" id="PF07715">
    <property type="entry name" value="Plug"/>
    <property type="match status" value="1"/>
</dbReference>
<dbReference type="InterPro" id="IPR000531">
    <property type="entry name" value="Beta-barrel_TonB"/>
</dbReference>
<dbReference type="InterPro" id="IPR023996">
    <property type="entry name" value="TonB-dep_OMP_SusC/RagA"/>
</dbReference>
<evidence type="ECO:0000256" key="9">
    <source>
        <dbReference type="RuleBase" id="RU003357"/>
    </source>
</evidence>
<dbReference type="SUPFAM" id="SSF49464">
    <property type="entry name" value="Carboxypeptidase regulatory domain-like"/>
    <property type="match status" value="1"/>
</dbReference>
<keyword evidence="10" id="KW-0732">Signal</keyword>
<dbReference type="NCBIfam" id="TIGR04056">
    <property type="entry name" value="OMP_RagA_SusC"/>
    <property type="match status" value="1"/>
</dbReference>
<dbReference type="SUPFAM" id="SSF56935">
    <property type="entry name" value="Porins"/>
    <property type="match status" value="1"/>
</dbReference>
<dbReference type="InterPro" id="IPR039426">
    <property type="entry name" value="TonB-dep_rcpt-like"/>
</dbReference>
<dbReference type="Gene3D" id="3.55.50.30">
    <property type="match status" value="1"/>
</dbReference>
<sequence>MNIRKSFYLILTCITMYTSYAQANSNIAKLNIKLEKALLKEIFSELHTISGYTFNYGNNVNNNNNRYDAIFKDKSLKFILNDLSREAGFKYWIEGRNINISATNPQQLIEVRGRVYETQEKNEPLPGVNISIKNKAQGTITNMGGYFEIEASLQDTLVFSMIGYKRHEYTVTNSSDREIEIVLQEDVNALGEVIVMGYGTQEKSEVTSAVSSISEEEFNRGNVNDAYTLMQGKIPGLSISKVGSNPNAGSTIRLRGVSTLGGNSEPLVVVDGVIGMNLNGVDPNDIKSVEVLKDASAAAIYGSRASSGVILITTKKGKEGKDRIEYNTYVSVEEVANTIPVMSAQEYREREIGPDFGYNTNWTDEISRTAISHSHNLALTGGSKKTVYRASLNYRDIQGIALNTGFDRLNARLNLTHNAWDDRLAVTMNFTGTMLTSEGANTGAFRQATIYNPTAPVRSDDPEYEQYGGYFQQTLYNYFNPVALLEQDRNERQTNLLNLNLQAELKPLNNLSILARYSRQRYMRENASYTSKFSLGTGLNRNGYASRDEDKSNNYLFESTATFDDEFGDFDVKALVGYSYQEFVNNGFNVNAGNFLTDIFRYHNLGAALDFENGLANGYSYQNSSKIIGFFGRLNIDYQDTYFLTASLRREGSTMFGKGNKWGDFPAVSGGIDIGNLINEEQINNLKLRASYGVTGNTPSSPYLSLQTLSPQGNFYYNGEWIPTYGPSSNPNPNLRWEKKAEFDVGVDFQLLNNRLSGSFDYYKRSTTDLIYPLSVPVPPNLVDITELNIGEITGSGLEALIEYDAIRSTDFSWTTSLNGAYLLENTLVSLSDEEAGLDFGGRRYTSTLGVPGLGNVPATIAIEGEELGLLWGYRNNGLNEEGLWEMQDLNGDGIIDGDDETIIGNGLPDFHLGFRNTFTWGNFDLDVFFRGSFGHDLVNANRAFYENQSGGGYNIVKTKYFNEELQDVPTFSDFYVENGDFVMLDNATLGYNFSIANSFFSNLRLYLTGQNLFVITDYTGVDPEVRQDNPLAAGIDGRNTWLRSKTYTLGLQVQF</sequence>
<keyword evidence="2 8" id="KW-0813">Transport</keyword>
<dbReference type="Gene3D" id="2.170.130.10">
    <property type="entry name" value="TonB-dependent receptor, plug domain"/>
    <property type="match status" value="1"/>
</dbReference>
<name>A0ABU3DAC9_9FLAO</name>
<evidence type="ECO:0000256" key="7">
    <source>
        <dbReference type="ARBA" id="ARBA00023237"/>
    </source>
</evidence>
<dbReference type="Gene3D" id="2.60.40.1120">
    <property type="entry name" value="Carboxypeptidase-like, regulatory domain"/>
    <property type="match status" value="1"/>
</dbReference>
<dbReference type="InterPro" id="IPR023997">
    <property type="entry name" value="TonB-dep_OMP_SusC/RagA_CS"/>
</dbReference>
<dbReference type="InterPro" id="IPR037066">
    <property type="entry name" value="Plug_dom_sf"/>
</dbReference>
<evidence type="ECO:0000256" key="6">
    <source>
        <dbReference type="ARBA" id="ARBA00023136"/>
    </source>
</evidence>
<evidence type="ECO:0000256" key="5">
    <source>
        <dbReference type="ARBA" id="ARBA00023077"/>
    </source>
</evidence>
<comment type="subcellular location">
    <subcellularLocation>
        <location evidence="1 8">Cell outer membrane</location>
        <topology evidence="1 8">Multi-pass membrane protein</topology>
    </subcellularLocation>
</comment>
<keyword evidence="6 8" id="KW-0472">Membrane</keyword>
<comment type="similarity">
    <text evidence="8 9">Belongs to the TonB-dependent receptor family.</text>
</comment>
<keyword evidence="4 8" id="KW-0812">Transmembrane</keyword>
<keyword evidence="14" id="KW-1185">Reference proteome</keyword>
<dbReference type="Proteomes" id="UP001262582">
    <property type="component" value="Unassembled WGS sequence"/>
</dbReference>
<dbReference type="Pfam" id="PF13715">
    <property type="entry name" value="CarbopepD_reg_2"/>
    <property type="match status" value="1"/>
</dbReference>
<evidence type="ECO:0000313" key="13">
    <source>
        <dbReference type="EMBL" id="MDT0678493.1"/>
    </source>
</evidence>
<gene>
    <name evidence="13" type="ORF">RM539_18070</name>
</gene>
<dbReference type="PROSITE" id="PS52016">
    <property type="entry name" value="TONB_DEPENDENT_REC_3"/>
    <property type="match status" value="1"/>
</dbReference>
<dbReference type="Gene3D" id="2.40.170.20">
    <property type="entry name" value="TonB-dependent receptor, beta-barrel domain"/>
    <property type="match status" value="1"/>
</dbReference>
<dbReference type="NCBIfam" id="TIGR04057">
    <property type="entry name" value="SusC_RagA_signa"/>
    <property type="match status" value="1"/>
</dbReference>
<evidence type="ECO:0000259" key="11">
    <source>
        <dbReference type="Pfam" id="PF00593"/>
    </source>
</evidence>
<reference evidence="13 14" key="1">
    <citation type="submission" date="2023-09" db="EMBL/GenBank/DDBJ databases">
        <authorList>
            <person name="Rey-Velasco X."/>
        </authorList>
    </citation>
    <scope>NUCLEOTIDE SEQUENCE [LARGE SCALE GENOMIC DNA]</scope>
    <source>
        <strain evidence="13 14">F117</strain>
    </source>
</reference>
<evidence type="ECO:0000256" key="4">
    <source>
        <dbReference type="ARBA" id="ARBA00022692"/>
    </source>
</evidence>
<keyword evidence="7 8" id="KW-0998">Cell outer membrane</keyword>
<feature type="chain" id="PRO_5045292094" evidence="10">
    <location>
        <begin position="24"/>
        <end position="1056"/>
    </location>
</feature>
<comment type="caution">
    <text evidence="13">The sequence shown here is derived from an EMBL/GenBank/DDBJ whole genome shotgun (WGS) entry which is preliminary data.</text>
</comment>
<accession>A0ABU3DAC9</accession>
<organism evidence="13 14">
    <name type="scientific">Autumnicola musiva</name>
    <dbReference type="NCBI Taxonomy" id="3075589"/>
    <lineage>
        <taxon>Bacteria</taxon>
        <taxon>Pseudomonadati</taxon>
        <taxon>Bacteroidota</taxon>
        <taxon>Flavobacteriia</taxon>
        <taxon>Flavobacteriales</taxon>
        <taxon>Flavobacteriaceae</taxon>
        <taxon>Autumnicola</taxon>
    </lineage>
</organism>
<proteinExistence type="inferred from homology"/>